<keyword evidence="9" id="KW-1185">Reference proteome</keyword>
<comment type="similarity">
    <text evidence="2">Belongs to the SusD family.</text>
</comment>
<evidence type="ECO:0000259" key="7">
    <source>
        <dbReference type="Pfam" id="PF07980"/>
    </source>
</evidence>
<dbReference type="Gene3D" id="1.25.40.390">
    <property type="match status" value="1"/>
</dbReference>
<dbReference type="InterPro" id="IPR011990">
    <property type="entry name" value="TPR-like_helical_dom_sf"/>
</dbReference>
<accession>A0A3N4Q4Z5</accession>
<evidence type="ECO:0000256" key="5">
    <source>
        <dbReference type="ARBA" id="ARBA00023237"/>
    </source>
</evidence>
<reference evidence="8 9" key="1">
    <citation type="submission" date="2018-11" db="EMBL/GenBank/DDBJ databases">
        <title>Chitinophaga lutea sp.nov., isolate from arsenic contaminated soil.</title>
        <authorList>
            <person name="Zong Y."/>
        </authorList>
    </citation>
    <scope>NUCLEOTIDE SEQUENCE [LARGE SCALE GENOMIC DNA]</scope>
    <source>
        <strain evidence="8 9">ZY74</strain>
    </source>
</reference>
<comment type="subcellular location">
    <subcellularLocation>
        <location evidence="1">Cell outer membrane</location>
    </subcellularLocation>
</comment>
<dbReference type="InterPro" id="IPR012944">
    <property type="entry name" value="SusD_RagB_dom"/>
</dbReference>
<protein>
    <submittedName>
        <fullName evidence="8">RagB/SusD family nutrient uptake outer membrane protein</fullName>
    </submittedName>
</protein>
<dbReference type="PROSITE" id="PS51257">
    <property type="entry name" value="PROKAR_LIPOPROTEIN"/>
    <property type="match status" value="1"/>
</dbReference>
<dbReference type="Pfam" id="PF07980">
    <property type="entry name" value="SusD_RagB"/>
    <property type="match status" value="1"/>
</dbReference>
<dbReference type="SUPFAM" id="SSF48452">
    <property type="entry name" value="TPR-like"/>
    <property type="match status" value="1"/>
</dbReference>
<comment type="caution">
    <text evidence="8">The sequence shown here is derived from an EMBL/GenBank/DDBJ whole genome shotgun (WGS) entry which is preliminary data.</text>
</comment>
<dbReference type="RefSeq" id="WP_123845030.1">
    <property type="nucleotide sequence ID" value="NZ_RPDH01000001.1"/>
</dbReference>
<gene>
    <name evidence="8" type="ORF">EGT74_02900</name>
</gene>
<evidence type="ECO:0000256" key="1">
    <source>
        <dbReference type="ARBA" id="ARBA00004442"/>
    </source>
</evidence>
<proteinExistence type="inferred from homology"/>
<sequence>MNKLFRTFPRIAILAALCSVLFSCSKMLDVESNRVKPEKDNWEDIEDTRNALIGVYGLMRAALCDNATHWMQGEFRMGDFSAVARPDLKAVIGNNLNASYPLVQNLQSWRRFYAVINAANLFIERAGEVRAKDAYYSEGNYKIDIAQMRSMRAFAYFYMTRIWGDVPLLVSSFDGQFPQLRRTSQDTVLAFAERELVEAAKDLPYIYSGADPQLPNFYYSESMGRWSGTLFNKVSAYAVLAHIAAWQERYADVIAYTRFIIDNYPKASIRFTPTTVELTRASDGFFARRTPTQILNFTFDYMSQEGTTTGHIEEYTLAKPFISKTVPEVYVPKDSIVKIFNQPGDERFSIDPGTGYPLRDYYFSSYNQNIPVFSKIKVIENGASSGTFRLFTGTLSFTRMEELALLRAEAAVMTGDRGEAELWLANVMKSRGIVNPAFTGKDLIEEIFAERRRELMGEAWRFYDRIRYQRIKKDDPAFLKLIGEGGIYWPVAADVLSQNSLLTQNSYWLK</sequence>
<dbReference type="Proteomes" id="UP000278351">
    <property type="component" value="Unassembled WGS sequence"/>
</dbReference>
<dbReference type="GO" id="GO:0009279">
    <property type="term" value="C:cell outer membrane"/>
    <property type="evidence" value="ECO:0007669"/>
    <property type="project" value="UniProtKB-SubCell"/>
</dbReference>
<name>A0A3N4Q4Z5_9BACT</name>
<evidence type="ECO:0000256" key="4">
    <source>
        <dbReference type="ARBA" id="ARBA00023136"/>
    </source>
</evidence>
<keyword evidence="5" id="KW-0998">Cell outer membrane</keyword>
<dbReference type="AlphaFoldDB" id="A0A3N4Q4Z5"/>
<feature type="domain" description="RagB/SusD" evidence="7">
    <location>
        <begin position="398"/>
        <end position="473"/>
    </location>
</feature>
<evidence type="ECO:0000313" key="9">
    <source>
        <dbReference type="Proteomes" id="UP000278351"/>
    </source>
</evidence>
<organism evidence="8 9">
    <name type="scientific">Chitinophaga lutea</name>
    <dbReference type="NCBI Taxonomy" id="2488634"/>
    <lineage>
        <taxon>Bacteria</taxon>
        <taxon>Pseudomonadati</taxon>
        <taxon>Bacteroidota</taxon>
        <taxon>Chitinophagia</taxon>
        <taxon>Chitinophagales</taxon>
        <taxon>Chitinophagaceae</taxon>
        <taxon>Chitinophaga</taxon>
    </lineage>
</organism>
<keyword evidence="4" id="KW-0472">Membrane</keyword>
<dbReference type="CDD" id="cd08977">
    <property type="entry name" value="SusD"/>
    <property type="match status" value="1"/>
</dbReference>
<dbReference type="EMBL" id="RPDH01000001">
    <property type="protein sequence ID" value="RPE14309.1"/>
    <property type="molecule type" value="Genomic_DNA"/>
</dbReference>
<keyword evidence="3 6" id="KW-0732">Signal</keyword>
<evidence type="ECO:0000256" key="3">
    <source>
        <dbReference type="ARBA" id="ARBA00022729"/>
    </source>
</evidence>
<evidence type="ECO:0000313" key="8">
    <source>
        <dbReference type="EMBL" id="RPE14309.1"/>
    </source>
</evidence>
<feature type="chain" id="PRO_5017969601" evidence="6">
    <location>
        <begin position="29"/>
        <end position="510"/>
    </location>
</feature>
<evidence type="ECO:0000256" key="6">
    <source>
        <dbReference type="SAM" id="SignalP"/>
    </source>
</evidence>
<feature type="signal peptide" evidence="6">
    <location>
        <begin position="1"/>
        <end position="28"/>
    </location>
</feature>
<evidence type="ECO:0000256" key="2">
    <source>
        <dbReference type="ARBA" id="ARBA00006275"/>
    </source>
</evidence>
<dbReference type="OrthoDB" id="926893at2"/>